<dbReference type="WBParaSite" id="nRc.2.0.1.t28101-RA">
    <property type="protein sequence ID" value="nRc.2.0.1.t28101-RA"/>
    <property type="gene ID" value="nRc.2.0.1.g28101"/>
</dbReference>
<evidence type="ECO:0000256" key="8">
    <source>
        <dbReference type="ARBA" id="ARBA00033388"/>
    </source>
</evidence>
<name>A0A915JQB4_ROMCU</name>
<dbReference type="PANTHER" id="PTHR10445">
    <property type="entry name" value="GENERAL TRANSCRIPTION FACTOR IIF SUBUNIT 2"/>
    <property type="match status" value="1"/>
</dbReference>
<dbReference type="Pfam" id="PF17683">
    <property type="entry name" value="TFIIF_beta_N"/>
    <property type="match status" value="1"/>
</dbReference>
<keyword evidence="5" id="KW-0238">DNA-binding</keyword>
<dbReference type="GO" id="GO:0006367">
    <property type="term" value="P:transcription initiation at RNA polymerase II promoter"/>
    <property type="evidence" value="ECO:0007669"/>
    <property type="project" value="InterPro"/>
</dbReference>
<sequence>MALRPDCRNKNRALMLVKVPKYLSQHWKQQAGSSEVGRLRLKTMKFYLSNQECCNPADGSPVFSLQAQSSTSMDPQAPKIPIEYNFSMLPNNQSLVVFREEKPDKIDEIDGKQGNLTIEGKVVSRVDCNPENNETYRNFKKAINASVNNPTNQVLSIEKAEIKFKPVARHAENAVAERAKRDNKNVRLEKHALLDMLFQAFEKHQYYKLYDLARITSQPPNYVKDVLQEIANYNTMPPHKYTWELKQEYRHYKAVNSKIESSG</sequence>
<evidence type="ECO:0000256" key="6">
    <source>
        <dbReference type="ARBA" id="ARBA00023163"/>
    </source>
</evidence>
<dbReference type="GO" id="GO:0003677">
    <property type="term" value="F:DNA binding"/>
    <property type="evidence" value="ECO:0007669"/>
    <property type="project" value="UniProtKB-KW"/>
</dbReference>
<dbReference type="InterPro" id="IPR040450">
    <property type="entry name" value="TFIIF_beta_HTH"/>
</dbReference>
<evidence type="ECO:0000256" key="4">
    <source>
        <dbReference type="ARBA" id="ARBA00023015"/>
    </source>
</evidence>
<dbReference type="InterPro" id="IPR011039">
    <property type="entry name" value="TFIIF_interaction"/>
</dbReference>
<evidence type="ECO:0000256" key="1">
    <source>
        <dbReference type="ARBA" id="ARBA00004123"/>
    </source>
</evidence>
<dbReference type="PANTHER" id="PTHR10445:SF0">
    <property type="entry name" value="GENERAL TRANSCRIPTION FACTOR IIF SUBUNIT 2"/>
    <property type="match status" value="1"/>
</dbReference>
<accession>A0A915JQB4</accession>
<evidence type="ECO:0000259" key="10">
    <source>
        <dbReference type="Pfam" id="PF17683"/>
    </source>
</evidence>
<evidence type="ECO:0000259" key="9">
    <source>
        <dbReference type="Pfam" id="PF02270"/>
    </source>
</evidence>
<proteinExistence type="inferred from homology"/>
<dbReference type="CDD" id="cd07980">
    <property type="entry name" value="TFIIF_beta"/>
    <property type="match status" value="1"/>
</dbReference>
<dbReference type="SUPFAM" id="SSF46785">
    <property type="entry name" value="Winged helix' DNA-binding domain"/>
    <property type="match status" value="1"/>
</dbReference>
<dbReference type="GO" id="GO:0006368">
    <property type="term" value="P:transcription elongation by RNA polymerase II"/>
    <property type="evidence" value="ECO:0007669"/>
    <property type="project" value="UniProtKB-ARBA"/>
</dbReference>
<evidence type="ECO:0000256" key="7">
    <source>
        <dbReference type="ARBA" id="ARBA00023242"/>
    </source>
</evidence>
<dbReference type="GO" id="GO:0005674">
    <property type="term" value="C:transcription factor TFIIF complex"/>
    <property type="evidence" value="ECO:0007669"/>
    <property type="project" value="InterPro"/>
</dbReference>
<dbReference type="Pfam" id="PF02270">
    <property type="entry name" value="TFIIF_beta"/>
    <property type="match status" value="1"/>
</dbReference>
<keyword evidence="11" id="KW-1185">Reference proteome</keyword>
<dbReference type="InterPro" id="IPR036388">
    <property type="entry name" value="WH-like_DNA-bd_sf"/>
</dbReference>
<dbReference type="InterPro" id="IPR040504">
    <property type="entry name" value="TFIIF_beta_N"/>
</dbReference>
<comment type="subcellular location">
    <subcellularLocation>
        <location evidence="1">Nucleus</location>
    </subcellularLocation>
</comment>
<organism evidence="11 12">
    <name type="scientific">Romanomermis culicivorax</name>
    <name type="common">Nematode worm</name>
    <dbReference type="NCBI Taxonomy" id="13658"/>
    <lineage>
        <taxon>Eukaryota</taxon>
        <taxon>Metazoa</taxon>
        <taxon>Ecdysozoa</taxon>
        <taxon>Nematoda</taxon>
        <taxon>Enoplea</taxon>
        <taxon>Dorylaimia</taxon>
        <taxon>Mermithida</taxon>
        <taxon>Mermithoidea</taxon>
        <taxon>Mermithidae</taxon>
        <taxon>Romanomermis</taxon>
    </lineage>
</organism>
<evidence type="ECO:0000256" key="2">
    <source>
        <dbReference type="ARBA" id="ARBA00009543"/>
    </source>
</evidence>
<protein>
    <recommendedName>
        <fullName evidence="3">General transcription factor IIF subunit 2</fullName>
    </recommendedName>
    <alternativeName>
        <fullName evidence="8">Transcription initiation factor IIF subunit beta</fullName>
    </alternativeName>
</protein>
<keyword evidence="6" id="KW-0804">Transcription</keyword>
<evidence type="ECO:0000256" key="5">
    <source>
        <dbReference type="ARBA" id="ARBA00023125"/>
    </source>
</evidence>
<dbReference type="AlphaFoldDB" id="A0A915JQB4"/>
<dbReference type="InterPro" id="IPR036390">
    <property type="entry name" value="WH_DNA-bd_sf"/>
</dbReference>
<dbReference type="Gene3D" id="1.10.10.10">
    <property type="entry name" value="Winged helix-like DNA-binding domain superfamily/Winged helix DNA-binding domain"/>
    <property type="match status" value="1"/>
</dbReference>
<evidence type="ECO:0000256" key="3">
    <source>
        <dbReference type="ARBA" id="ARBA00020815"/>
    </source>
</evidence>
<dbReference type="Proteomes" id="UP000887565">
    <property type="component" value="Unplaced"/>
</dbReference>
<evidence type="ECO:0000313" key="12">
    <source>
        <dbReference type="WBParaSite" id="nRc.2.0.1.t28101-RA"/>
    </source>
</evidence>
<keyword evidence="4" id="KW-0805">Transcription regulation</keyword>
<feature type="domain" description="TFIIF beta subunit HTH" evidence="9">
    <location>
        <begin position="186"/>
        <end position="250"/>
    </location>
</feature>
<keyword evidence="7" id="KW-0539">Nucleus</keyword>
<dbReference type="InterPro" id="IPR003196">
    <property type="entry name" value="TFIIF_beta"/>
</dbReference>
<reference evidence="12" key="1">
    <citation type="submission" date="2022-11" db="UniProtKB">
        <authorList>
            <consortium name="WormBaseParasite"/>
        </authorList>
    </citation>
    <scope>IDENTIFICATION</scope>
</reference>
<comment type="similarity">
    <text evidence="2">Belongs to the TFIIF beta subunit family.</text>
</comment>
<evidence type="ECO:0000313" key="11">
    <source>
        <dbReference type="Proteomes" id="UP000887565"/>
    </source>
</evidence>
<dbReference type="SUPFAM" id="SSF50916">
    <property type="entry name" value="Rap30/74 interaction domains"/>
    <property type="match status" value="1"/>
</dbReference>
<dbReference type="FunFam" id="1.10.10.10:FF:000035">
    <property type="entry name" value="General transcription factor IIF subunit 2"/>
    <property type="match status" value="1"/>
</dbReference>
<dbReference type="OMA" id="QWDKATD"/>
<feature type="domain" description="TFIIF beta subunit N-terminal" evidence="10">
    <location>
        <begin position="13"/>
        <end position="129"/>
    </location>
</feature>